<dbReference type="Proteomes" id="UP000183174">
    <property type="component" value="Unassembled WGS sequence"/>
</dbReference>
<dbReference type="AlphaFoldDB" id="A0A1C3VL84"/>
<evidence type="ECO:0008006" key="3">
    <source>
        <dbReference type="Google" id="ProtNLM"/>
    </source>
</evidence>
<evidence type="ECO:0000313" key="2">
    <source>
        <dbReference type="Proteomes" id="UP000183174"/>
    </source>
</evidence>
<dbReference type="EMBL" id="FMAE01000004">
    <property type="protein sequence ID" value="SCB28357.1"/>
    <property type="molecule type" value="Genomic_DNA"/>
</dbReference>
<name>A0A1C3VL84_9BRAD</name>
<protein>
    <recommendedName>
        <fullName evidence="3">CHAT domain-containing protein</fullName>
    </recommendedName>
</protein>
<sequence>MPFPAGSIHIDERWLSSQLIWPEPDMTPVDLDAWWWWRKRNLDLYDSNVGARIDAIKGIEKVVQGLAVLAKGRAGGILSITGGKIADQMPWEALERGFIDRALDYHPVRADGTIAAAPADRTGALRVALLVGHEGNDKTFARDEQLAQLKSAFSASAQVKARIADADAIATLDLVAVPSDKDRSDFFADADPHAVFYFGHGRAGSVPAIWVGPENGGWLPLERLAGYATNQNPFPASWIFIACSIGEAPSHDAGPAGPEAFRILATRGARAMLAMRARIRPQLGQIVAASLIESLSGKIPLEFAAATARKTARRARQSGTSSLVDWAAPAVWSTVVGPNPPRSADILPQLIAAKLTRVAADDPGVGLGPPDNDVAQTAARWSQDRRVRVDVAGTDEPALAALFAKIAGAIAAQSPRPTLFVRLRETGSFALRLAEWASSMLAALDGLERETVIGRALRQLSNRDLDGLEALVGIPDIALIFSSPPNVGDITAWAIFEGAGADATIVLGYASVNQEQRPLWTLDRVDTEATMQIARDALQNYPATLALLAVLDGPAKREALALITGEASAEMAADLTINMPSGIVLAPGVRDIVRSTLQDDELARAHQRAFEARRSVPALIESDDIFAPVRDLAGAGAIELVDFVNAFATRFASDWGAAEWLRLGRSLESARDRWDAIDPRVLLEIASALVERQTLRQALPWLDAVQTDDPLLNTTRLSLLSEIAKAEGTPGAQQKMWRHAQDALRQIQEAKSQSPLDPRLRARARDMKANIARLNLYFNHDAEGTRVTFTAILDELNRENEATVASSLVATLRNLAECLFEFEPFRSAGAERAEARRHLRRAIDIARRHCLDSLGAEAAYSTAKLDEVESDWAAARDHLTGTIELARSAGHAVCQRIAEMRLFRLSVQHENTPFDHTLFAVRLRKLEFLESHVWAKRYAAQARAWAARELERAGDLAGMRLLLVRNIQLFEPLAQVASDSDKHLVALSHAGLASAGAVGNQESWTRFRELSWSAVWIEEHDAHDPSAYWRGDV</sequence>
<evidence type="ECO:0000313" key="1">
    <source>
        <dbReference type="EMBL" id="SCB28357.1"/>
    </source>
</evidence>
<reference evidence="1 2" key="1">
    <citation type="submission" date="2016-08" db="EMBL/GenBank/DDBJ databases">
        <authorList>
            <person name="Seilhamer J.J."/>
        </authorList>
    </citation>
    <scope>NUCLEOTIDE SEQUENCE [LARGE SCALE GENOMIC DNA]</scope>
    <source>
        <strain evidence="1 2">CCBAU 10071</strain>
    </source>
</reference>
<accession>A0A1C3VL84</accession>
<proteinExistence type="predicted"/>
<gene>
    <name evidence="1" type="ORF">GA0061099_1004145</name>
</gene>
<organism evidence="1 2">
    <name type="scientific">Bradyrhizobium yuanmingense</name>
    <dbReference type="NCBI Taxonomy" id="108015"/>
    <lineage>
        <taxon>Bacteria</taxon>
        <taxon>Pseudomonadati</taxon>
        <taxon>Pseudomonadota</taxon>
        <taxon>Alphaproteobacteria</taxon>
        <taxon>Hyphomicrobiales</taxon>
        <taxon>Nitrobacteraceae</taxon>
        <taxon>Bradyrhizobium</taxon>
    </lineage>
</organism>